<keyword evidence="1" id="KW-0812">Transmembrane</keyword>
<keyword evidence="3" id="KW-1185">Reference proteome</keyword>
<evidence type="ECO:0000313" key="2">
    <source>
        <dbReference type="EMBL" id="KAK8892865.1"/>
    </source>
</evidence>
<keyword evidence="1" id="KW-1133">Transmembrane helix</keyword>
<dbReference type="Proteomes" id="UP001470230">
    <property type="component" value="Unassembled WGS sequence"/>
</dbReference>
<name>A0ABR2KSE2_9EUKA</name>
<reference evidence="2 3" key="1">
    <citation type="submission" date="2024-04" db="EMBL/GenBank/DDBJ databases">
        <title>Tritrichomonas musculus Genome.</title>
        <authorList>
            <person name="Alves-Ferreira E."/>
            <person name="Grigg M."/>
            <person name="Lorenzi H."/>
            <person name="Galac M."/>
        </authorList>
    </citation>
    <scope>NUCLEOTIDE SEQUENCE [LARGE SCALE GENOMIC DNA]</scope>
    <source>
        <strain evidence="2 3">EAF2021</strain>
    </source>
</reference>
<dbReference type="Gene3D" id="2.60.120.260">
    <property type="entry name" value="Galactose-binding domain-like"/>
    <property type="match status" value="7"/>
</dbReference>
<gene>
    <name evidence="2" type="ORF">M9Y10_030116</name>
</gene>
<evidence type="ECO:0008006" key="4">
    <source>
        <dbReference type="Google" id="ProtNLM"/>
    </source>
</evidence>
<protein>
    <recommendedName>
        <fullName evidence="4">Right handed beta helix domain-containing protein</fullName>
    </recommendedName>
</protein>
<proteinExistence type="predicted"/>
<feature type="transmembrane region" description="Helical" evidence="1">
    <location>
        <begin position="1341"/>
        <end position="1359"/>
    </location>
</feature>
<comment type="caution">
    <text evidence="2">The sequence shown here is derived from an EMBL/GenBank/DDBJ whole genome shotgun (WGS) entry which is preliminary data.</text>
</comment>
<accession>A0ABR2KSE2</accession>
<sequence length="1379" mass="156403">MIFISILCFVRANAQKSVPISVSLRQTNSNLDFSSGCTDKICEDDDDPARCGINCWRSNDMFIEYKFRGEQFAIYGSYSNNHGSFNLYLDGDLLDTVSLYKNINTQEQKVVVYTSDILRYDDHTVRIETIGDMIDIYKIVYWPSVKAIRINASELESNWNSESDQIGGQQQYTTDKTNIKSTTILCSKIWVYGNVDTNNGDIILQIDDEKIKITEKSQNAVNGVLIYESDPLPFKKHTIKINKGDNSNDKKSYLRYIYYMPEAIPLLPVPISVSLRQTQNNNLPLDSISNKCTDTQCSDDITQNQPLCGLNCWSPNDMTFEYRFRGEKFSIYASKDDNHGLFDVYLDGTLIETVNLYISDENSPVPKTRVYTSGILQYGDHVIKIQSKNNVIDVYKIVYWPSVNAIRINSSELEATPIWNSQSDQIGGFQQWTTDMTSVKTTSLSCSKVWVYGSTGSEFGNISIQVDDNINIISQNSETEVKGSLLFESNVSENKIHTIKFRKADDSDKKVNLRYIYYVPSHVEQSSVPISVGLQQTENNIEFVQNKCEMNNNQCSDNINEDQTNCGVNCWSPNDMYIQYRFRGEQFAIYGSLDQNHGTFDVFVDGELHDTVDLYRNIAGQVPKVLVYTSKILRYDDHTIRIVANGKPCDLYKVAYWPSTKAIRINASDFGSNDGWNYESDQIGGFQQWTTNRNAKKTATISCSRIWVYGKKGPNNGDIQIKIDDNLINVTEKLGETVQGSLLYESDPFEFGEHKIEINKGDNNANLKTYFRCIYYIPEPIALLPIPISVSLRHTTNNIVVDGNNCEIVQNQCSDNITQDQTNCGLNCWGPSGMYFEYQFRGEKFALYGSLDNNHGPIDIKLDGVLHDTVSLYIADEISPNPKVRVYTSGILPYGDHTVRVERKNEPTDMYRLVYWPSINAIRINSSGLVSKTEWDYQSDQIGGFNQWTTSFNNIKTTSFICSKIWIYGAVGTDNGDIKIQVDDDVKVVSESSETTRNGYPILLYESGNLLYDIHKLMIRKDKDDNKRITLRCIYCENLVFPTPTPPPVIYEQLSCSYTDDNKNTLFSDRCDYESKTGNKVIVEIFKTNFSDYKSESDGGAIHIVDGELDCNQIEFNNCQSTNNGAGGAIFVDNSKDHQNNINLDHLTFTLCRAGYGGAIYFQSDISTNKFTIRSCIFASNEAYSEENDDGLFGGSAIFLKTKGTTLIRCKFYNNFGIHGSVKIYNDFSSNLLTSERNHIHFSECSFFSGSIFYANKKNEIENGSQFIEIINCDFKGKLSNGDYYIDGKMDSKDKKTKFSVKSCTFDHDVQKLINLDLIKDSTQNFEKKNSYVIVLNQYELIVLLAASVCLLILVLAFVSRFNKTDEKPSENANDSLEL</sequence>
<dbReference type="EMBL" id="JAPFFF010000004">
    <property type="protein sequence ID" value="KAK8892865.1"/>
    <property type="molecule type" value="Genomic_DNA"/>
</dbReference>
<evidence type="ECO:0000313" key="3">
    <source>
        <dbReference type="Proteomes" id="UP001470230"/>
    </source>
</evidence>
<evidence type="ECO:0000256" key="1">
    <source>
        <dbReference type="SAM" id="Phobius"/>
    </source>
</evidence>
<organism evidence="2 3">
    <name type="scientific">Tritrichomonas musculus</name>
    <dbReference type="NCBI Taxonomy" id="1915356"/>
    <lineage>
        <taxon>Eukaryota</taxon>
        <taxon>Metamonada</taxon>
        <taxon>Parabasalia</taxon>
        <taxon>Tritrichomonadida</taxon>
        <taxon>Tritrichomonadidae</taxon>
        <taxon>Tritrichomonas</taxon>
    </lineage>
</organism>
<keyword evidence="1" id="KW-0472">Membrane</keyword>